<feature type="region of interest" description="Disordered" evidence="1">
    <location>
        <begin position="55"/>
        <end position="74"/>
    </location>
</feature>
<evidence type="ECO:0000313" key="2">
    <source>
        <dbReference type="EMBL" id="KAJ7751138.1"/>
    </source>
</evidence>
<accession>A0AAD7IV43</accession>
<gene>
    <name evidence="2" type="ORF">B0H16DRAFT_1548980</name>
</gene>
<feature type="region of interest" description="Disordered" evidence="1">
    <location>
        <begin position="15"/>
        <end position="35"/>
    </location>
</feature>
<dbReference type="EMBL" id="JARKIB010000063">
    <property type="protein sequence ID" value="KAJ7751138.1"/>
    <property type="molecule type" value="Genomic_DNA"/>
</dbReference>
<comment type="caution">
    <text evidence="2">The sequence shown here is derived from an EMBL/GenBank/DDBJ whole genome shotgun (WGS) entry which is preliminary data.</text>
</comment>
<sequence>MALALQILCPRRTAARTPLTSPARTTRTTRARRRAHPLEDCVIGVARTQVNGARVGLRGGKPSRVRRKVGKGLG</sequence>
<evidence type="ECO:0000256" key="1">
    <source>
        <dbReference type="SAM" id="MobiDB-lite"/>
    </source>
</evidence>
<feature type="compositionally biased region" description="Basic residues" evidence="1">
    <location>
        <begin position="61"/>
        <end position="74"/>
    </location>
</feature>
<proteinExistence type="predicted"/>
<feature type="compositionally biased region" description="Low complexity" evidence="1">
    <location>
        <begin position="15"/>
        <end position="26"/>
    </location>
</feature>
<organism evidence="2 3">
    <name type="scientific">Mycena metata</name>
    <dbReference type="NCBI Taxonomy" id="1033252"/>
    <lineage>
        <taxon>Eukaryota</taxon>
        <taxon>Fungi</taxon>
        <taxon>Dikarya</taxon>
        <taxon>Basidiomycota</taxon>
        <taxon>Agaricomycotina</taxon>
        <taxon>Agaricomycetes</taxon>
        <taxon>Agaricomycetidae</taxon>
        <taxon>Agaricales</taxon>
        <taxon>Marasmiineae</taxon>
        <taxon>Mycenaceae</taxon>
        <taxon>Mycena</taxon>
    </lineage>
</organism>
<dbReference type="Proteomes" id="UP001215598">
    <property type="component" value="Unassembled WGS sequence"/>
</dbReference>
<dbReference type="AlphaFoldDB" id="A0AAD7IV43"/>
<name>A0AAD7IV43_9AGAR</name>
<reference evidence="2" key="1">
    <citation type="submission" date="2023-03" db="EMBL/GenBank/DDBJ databases">
        <title>Massive genome expansion in bonnet fungi (Mycena s.s.) driven by repeated elements and novel gene families across ecological guilds.</title>
        <authorList>
            <consortium name="Lawrence Berkeley National Laboratory"/>
            <person name="Harder C.B."/>
            <person name="Miyauchi S."/>
            <person name="Viragh M."/>
            <person name="Kuo A."/>
            <person name="Thoen E."/>
            <person name="Andreopoulos B."/>
            <person name="Lu D."/>
            <person name="Skrede I."/>
            <person name="Drula E."/>
            <person name="Henrissat B."/>
            <person name="Morin E."/>
            <person name="Kohler A."/>
            <person name="Barry K."/>
            <person name="LaButti K."/>
            <person name="Morin E."/>
            <person name="Salamov A."/>
            <person name="Lipzen A."/>
            <person name="Mereny Z."/>
            <person name="Hegedus B."/>
            <person name="Baldrian P."/>
            <person name="Stursova M."/>
            <person name="Weitz H."/>
            <person name="Taylor A."/>
            <person name="Grigoriev I.V."/>
            <person name="Nagy L.G."/>
            <person name="Martin F."/>
            <person name="Kauserud H."/>
        </authorList>
    </citation>
    <scope>NUCLEOTIDE SEQUENCE</scope>
    <source>
        <strain evidence="2">CBHHK182m</strain>
    </source>
</reference>
<keyword evidence="3" id="KW-1185">Reference proteome</keyword>
<protein>
    <submittedName>
        <fullName evidence="2">Uncharacterized protein</fullName>
    </submittedName>
</protein>
<evidence type="ECO:0000313" key="3">
    <source>
        <dbReference type="Proteomes" id="UP001215598"/>
    </source>
</evidence>